<dbReference type="Proteomes" id="UP000016924">
    <property type="component" value="Unassembled WGS sequence"/>
</dbReference>
<evidence type="ECO:0000313" key="2">
    <source>
        <dbReference type="EMBL" id="EON65814.1"/>
    </source>
</evidence>
<sequence>MHTTSIALAIIGALTISTTAAPVASPEAAPVSDRLYWKSTKKPVWCYDGNIQGHYICGYKNKGG</sequence>
<accession>R7YVH5</accession>
<keyword evidence="3" id="KW-1185">Reference proteome</keyword>
<keyword evidence="1" id="KW-0732">Signal</keyword>
<evidence type="ECO:0000313" key="3">
    <source>
        <dbReference type="Proteomes" id="UP000016924"/>
    </source>
</evidence>
<name>R7YVH5_CONA1</name>
<feature type="chain" id="PRO_5004450832" evidence="1">
    <location>
        <begin position="21"/>
        <end position="64"/>
    </location>
</feature>
<feature type="signal peptide" evidence="1">
    <location>
        <begin position="1"/>
        <end position="20"/>
    </location>
</feature>
<proteinExistence type="predicted"/>
<dbReference type="AlphaFoldDB" id="R7YVH5"/>
<protein>
    <submittedName>
        <fullName evidence="2">Uncharacterized protein</fullName>
    </submittedName>
</protein>
<gene>
    <name evidence="2" type="ORF">W97_05053</name>
</gene>
<dbReference type="GeneID" id="19902364"/>
<dbReference type="RefSeq" id="XP_007781131.1">
    <property type="nucleotide sequence ID" value="XM_007782941.1"/>
</dbReference>
<evidence type="ECO:0000256" key="1">
    <source>
        <dbReference type="SAM" id="SignalP"/>
    </source>
</evidence>
<dbReference type="EMBL" id="JH767576">
    <property type="protein sequence ID" value="EON65814.1"/>
    <property type="molecule type" value="Genomic_DNA"/>
</dbReference>
<reference evidence="3" key="1">
    <citation type="submission" date="2012-06" db="EMBL/GenBank/DDBJ databases">
        <title>The genome sequence of Coniosporium apollinis CBS 100218.</title>
        <authorList>
            <consortium name="The Broad Institute Genome Sequencing Platform"/>
            <person name="Cuomo C."/>
            <person name="Gorbushina A."/>
            <person name="Noack S."/>
            <person name="Walker B."/>
            <person name="Young S.K."/>
            <person name="Zeng Q."/>
            <person name="Gargeya S."/>
            <person name="Fitzgerald M."/>
            <person name="Haas B."/>
            <person name="Abouelleil A."/>
            <person name="Alvarado L."/>
            <person name="Arachchi H.M."/>
            <person name="Berlin A.M."/>
            <person name="Chapman S.B."/>
            <person name="Goldberg J."/>
            <person name="Griggs A."/>
            <person name="Gujja S."/>
            <person name="Hansen M."/>
            <person name="Howarth C."/>
            <person name="Imamovic A."/>
            <person name="Larimer J."/>
            <person name="McCowan C."/>
            <person name="Montmayeur A."/>
            <person name="Murphy C."/>
            <person name="Neiman D."/>
            <person name="Pearson M."/>
            <person name="Priest M."/>
            <person name="Roberts A."/>
            <person name="Saif S."/>
            <person name="Shea T."/>
            <person name="Sisk P."/>
            <person name="Sykes S."/>
            <person name="Wortman J."/>
            <person name="Nusbaum C."/>
            <person name="Birren B."/>
        </authorList>
    </citation>
    <scope>NUCLEOTIDE SEQUENCE [LARGE SCALE GENOMIC DNA]</scope>
    <source>
        <strain evidence="3">CBS 100218</strain>
    </source>
</reference>
<organism evidence="2 3">
    <name type="scientific">Coniosporium apollinis (strain CBS 100218)</name>
    <name type="common">Rock-inhabiting black yeast</name>
    <dbReference type="NCBI Taxonomy" id="1168221"/>
    <lineage>
        <taxon>Eukaryota</taxon>
        <taxon>Fungi</taxon>
        <taxon>Dikarya</taxon>
        <taxon>Ascomycota</taxon>
        <taxon>Pezizomycotina</taxon>
        <taxon>Dothideomycetes</taxon>
        <taxon>Dothideomycetes incertae sedis</taxon>
        <taxon>Coniosporium</taxon>
    </lineage>
</organism>
<dbReference type="HOGENOM" id="CLU_2867564_0_0_1"/>